<dbReference type="PROSITE" id="PS51996">
    <property type="entry name" value="TR_MART"/>
    <property type="match status" value="1"/>
</dbReference>
<protein>
    <submittedName>
        <fullName evidence="4">Minor capsid protein</fullName>
    </submittedName>
</protein>
<dbReference type="Proteomes" id="UP001596022">
    <property type="component" value="Unassembled WGS sequence"/>
</dbReference>
<evidence type="ECO:0000313" key="4">
    <source>
        <dbReference type="EMBL" id="MFC4618643.1"/>
    </source>
</evidence>
<evidence type="ECO:0000259" key="3">
    <source>
        <dbReference type="Pfam" id="PF04233"/>
    </source>
</evidence>
<proteinExistence type="predicted"/>
<sequence length="490" mass="58291">MARKKNREYWIGRHQQWLNRQDNRDEAASRKLKKEYDRIARELEKEIADYFQRYGRDNVIEFRVMMQELSEEDRELLFQNMDAFAEKYPEFAHLLPVRESIYQLNRLQGLHYSTMLKLLELGAVENRELERHLRETYGYHYEQMMRELGLGHRFLAMNEAIMRDTIYSGWINAENFSDRIWNNKEKLLNHLQNRYRDALARGDNYERLIKEVRERFGVSYYDARRLVWTEAAFILNQAHLHAYKNAGVEEYELVAIIDRKTSDICRQMHGKVFRFDELEVGVNFPPFHPHCRTTFIGVLEPRTIDPKRFESPDEVREWLGKDDLNWIRGLSEDENEAVREYTGTAYRRINGYLRGKRPGSERVKKQIKHIDDAIRKFELKDGIMVYRNVDRDALPSNVPSLKDLEGTIYKDDGYMSTSVLREGAFSSYDVMFEITVPGGKGRGAYINEISLFKDEEYEFLIKRGASFRITEVIEEGRMTVIRMEMIDDVE</sequence>
<dbReference type="CDD" id="cd00233">
    <property type="entry name" value="VIP2"/>
    <property type="match status" value="1"/>
</dbReference>
<evidence type="ECO:0000313" key="5">
    <source>
        <dbReference type="Proteomes" id="UP001596022"/>
    </source>
</evidence>
<dbReference type="SUPFAM" id="SSF56399">
    <property type="entry name" value="ADP-ribosylation"/>
    <property type="match status" value="1"/>
</dbReference>
<dbReference type="Pfam" id="PF04233">
    <property type="entry name" value="Phage_Mu_F"/>
    <property type="match status" value="1"/>
</dbReference>
<evidence type="ECO:0000256" key="1">
    <source>
        <dbReference type="SAM" id="Coils"/>
    </source>
</evidence>
<gene>
    <name evidence="4" type="ORF">ACFO4N_07825</name>
</gene>
<accession>A0ABV9GL28</accession>
<reference evidence="5" key="1">
    <citation type="journal article" date="2019" name="Int. J. Syst. Evol. Microbiol.">
        <title>The Global Catalogue of Microorganisms (GCM) 10K type strain sequencing project: providing services to taxonomists for standard genome sequencing and annotation.</title>
        <authorList>
            <consortium name="The Broad Institute Genomics Platform"/>
            <consortium name="The Broad Institute Genome Sequencing Center for Infectious Disease"/>
            <person name="Wu L."/>
            <person name="Ma J."/>
        </authorList>
    </citation>
    <scope>NUCLEOTIDE SEQUENCE [LARGE SCALE GENOMIC DNA]</scope>
    <source>
        <strain evidence="5">CGMCC 1.16306</strain>
    </source>
</reference>
<dbReference type="Gene3D" id="3.90.176.10">
    <property type="entry name" value="Toxin ADP-ribosyltransferase, Chain A, domain 1"/>
    <property type="match status" value="1"/>
</dbReference>
<organism evidence="4 5">
    <name type="scientific">Camelliibacillus cellulosilyticus</name>
    <dbReference type="NCBI Taxonomy" id="2174486"/>
    <lineage>
        <taxon>Bacteria</taxon>
        <taxon>Bacillati</taxon>
        <taxon>Bacillota</taxon>
        <taxon>Bacilli</taxon>
        <taxon>Bacillales</taxon>
        <taxon>Sporolactobacillaceae</taxon>
        <taxon>Camelliibacillus</taxon>
    </lineage>
</organism>
<comment type="caution">
    <text evidence="4">The sequence shown here is derived from an EMBL/GenBank/DDBJ whole genome shotgun (WGS) entry which is preliminary data.</text>
</comment>
<name>A0ABV9GL28_9BACL</name>
<dbReference type="Pfam" id="PF03496">
    <property type="entry name" value="ADPrib_exo_Tox"/>
    <property type="match status" value="1"/>
</dbReference>
<keyword evidence="1" id="KW-0175">Coiled coil</keyword>
<feature type="coiled-coil region" evidence="1">
    <location>
        <begin position="188"/>
        <end position="215"/>
    </location>
</feature>
<feature type="domain" description="ADP ribosyltransferase" evidence="2">
    <location>
        <begin position="317"/>
        <end position="474"/>
    </location>
</feature>
<dbReference type="InterPro" id="IPR006528">
    <property type="entry name" value="Phage_head_morphogenesis_dom"/>
</dbReference>
<dbReference type="NCBIfam" id="TIGR01641">
    <property type="entry name" value="phageSPP1_gp7"/>
    <property type="match status" value="1"/>
</dbReference>
<dbReference type="RefSeq" id="WP_376845682.1">
    <property type="nucleotide sequence ID" value="NZ_JBHSFW010000002.1"/>
</dbReference>
<feature type="domain" description="Phage head morphogenesis" evidence="3">
    <location>
        <begin position="189"/>
        <end position="296"/>
    </location>
</feature>
<dbReference type="EMBL" id="JBHSFW010000002">
    <property type="protein sequence ID" value="MFC4618643.1"/>
    <property type="molecule type" value="Genomic_DNA"/>
</dbReference>
<keyword evidence="5" id="KW-1185">Reference proteome</keyword>
<dbReference type="InterPro" id="IPR003540">
    <property type="entry name" value="ADP-ribosyltransferase"/>
</dbReference>
<evidence type="ECO:0000259" key="2">
    <source>
        <dbReference type="Pfam" id="PF03496"/>
    </source>
</evidence>